<evidence type="ECO:0000259" key="3">
    <source>
        <dbReference type="Pfam" id="PF19898"/>
    </source>
</evidence>
<dbReference type="EMBL" id="FQZF01000018">
    <property type="protein sequence ID" value="SHJ68565.1"/>
    <property type="molecule type" value="Genomic_DNA"/>
</dbReference>
<organism evidence="4 5">
    <name type="scientific">Muricoccus roseus</name>
    <dbReference type="NCBI Taxonomy" id="198092"/>
    <lineage>
        <taxon>Bacteria</taxon>
        <taxon>Pseudomonadati</taxon>
        <taxon>Pseudomonadota</taxon>
        <taxon>Alphaproteobacteria</taxon>
        <taxon>Acetobacterales</taxon>
        <taxon>Roseomonadaceae</taxon>
        <taxon>Muricoccus</taxon>
    </lineage>
</organism>
<dbReference type="Pfam" id="PF19898">
    <property type="entry name" value="DUF6371"/>
    <property type="match status" value="1"/>
</dbReference>
<dbReference type="InterPro" id="IPR009270">
    <property type="entry name" value="DUF927"/>
</dbReference>
<evidence type="ECO:0000256" key="1">
    <source>
        <dbReference type="SAM" id="MobiDB-lite"/>
    </source>
</evidence>
<evidence type="ECO:0000313" key="4">
    <source>
        <dbReference type="EMBL" id="SHJ68565.1"/>
    </source>
</evidence>
<dbReference type="AlphaFoldDB" id="A0A1M6LBS7"/>
<dbReference type="Proteomes" id="UP000184387">
    <property type="component" value="Unassembled WGS sequence"/>
</dbReference>
<evidence type="ECO:0000259" key="2">
    <source>
        <dbReference type="Pfam" id="PF06048"/>
    </source>
</evidence>
<gene>
    <name evidence="4" type="ORF">SAMN02745194_03116</name>
</gene>
<dbReference type="STRING" id="198092.SAMN02745194_03116"/>
<reference evidence="4 5" key="1">
    <citation type="submission" date="2016-11" db="EMBL/GenBank/DDBJ databases">
        <authorList>
            <person name="Jaros S."/>
            <person name="Januszkiewicz K."/>
            <person name="Wedrychowicz H."/>
        </authorList>
    </citation>
    <scope>NUCLEOTIDE SEQUENCE [LARGE SCALE GENOMIC DNA]</scope>
    <source>
        <strain evidence="4 5">DSM 14916</strain>
    </source>
</reference>
<feature type="domain" description="DUF6371" evidence="3">
    <location>
        <begin position="127"/>
        <end position="191"/>
    </location>
</feature>
<feature type="domain" description="DUF927" evidence="2">
    <location>
        <begin position="266"/>
        <end position="556"/>
    </location>
</feature>
<dbReference type="InterPro" id="IPR034154">
    <property type="entry name" value="TOPRIM_DnaG/twinkle"/>
</dbReference>
<feature type="region of interest" description="Disordered" evidence="1">
    <location>
        <begin position="1"/>
        <end position="40"/>
    </location>
</feature>
<dbReference type="Pfam" id="PF06048">
    <property type="entry name" value="DUF927"/>
    <property type="match status" value="1"/>
</dbReference>
<sequence>MSENHQPAPVGPDAFAPLPAVNGHAHAGPPKKRDEEWHPSRMPVAVPAPKLGELYHPELGQAVAMWPYRDARGCLLFVVARFEKEIGGKLKKDVAPFCHGRRIWTDAQGRPQDKTRWHMKGPAAPVPLYGLQDLAARPEAPVLLVEGEKAAEAARLRFPDHVVVTSQGGSKAAKKADWRPLHRRKVVCWPDQDEPGRRYANDVAALARTARGTIRAASFSIVQVPREWPEGWDLADALPETVTEDLLAELLEEALDADPPELPKGFVFRDSGLWFDAPRDPDSEALAEPFFVTAPFEVVGEANDGTGMAWGLVIRWKDRDGRQHQWSVPKRLVHSDGSRIAEELEDAGLHCSPSGRAKTLLKNFIGGVRSKRRLICVDRTGWHTSQGKPVFILPGGEAFGPAAGSVILQTDHAGTDGAFIPAGDLQGWKTNVAAYAVGNHRLALAICTALATPLLDVVGGDSGGIHIVGDSQTGKSTTLYVAGSVWGKGARGAQVRQWRATANGLESAASETSDTALILDEMGQASAADVADTIYMLANGAGKLRAGKEGGARRTKTWRTMFLSTGEITLAAKLAEAQRKVMAGLEVRLVNLPANAGAGMGVFQNLHGMPGPGDLAKHLQLQARTHYGTAGRAFLTQLVRTRVSKQRELEARVKGAQASFAKLHVPEDAAGQVRSVADRFALIALAGEMAIEWGVVPWPKGEAVRAAGECFKTWLRERGGAGTTEDQQAINQVQAFLEAHGESRFTPLVRHDQNGNAEAPPAEALRTSNRAGWRRRPAGDKDGWEYLILPQAWTNDVCKGMDAKRVAAVLAGQGLLVAGKGGKSAAVVNVPGEGSVRVYRVSGAILGIREEAGAEEADDAA</sequence>
<protein>
    <submittedName>
        <fullName evidence="4">Uncharcterized protein, DUF927 family</fullName>
    </submittedName>
</protein>
<dbReference type="Gene3D" id="3.40.1360.10">
    <property type="match status" value="1"/>
</dbReference>
<dbReference type="InterPro" id="IPR045951">
    <property type="entry name" value="DUF6371"/>
</dbReference>
<evidence type="ECO:0000313" key="5">
    <source>
        <dbReference type="Proteomes" id="UP000184387"/>
    </source>
</evidence>
<dbReference type="CDD" id="cd01029">
    <property type="entry name" value="TOPRIM_primases"/>
    <property type="match status" value="1"/>
</dbReference>
<proteinExistence type="predicted"/>
<name>A0A1M6LBS7_9PROT</name>
<accession>A0A1M6LBS7</accession>
<keyword evidence="5" id="KW-1185">Reference proteome</keyword>